<dbReference type="PANTHER" id="PTHR45662:SF2">
    <property type="entry name" value="PHOSPHATIDYLINOSITOL-3-PHOSPHATASE SAC1"/>
    <property type="match status" value="1"/>
</dbReference>
<evidence type="ECO:0000313" key="4">
    <source>
        <dbReference type="Proteomes" id="UP001212841"/>
    </source>
</evidence>
<organism evidence="3 4">
    <name type="scientific">Rhizophlyctis rosea</name>
    <dbReference type="NCBI Taxonomy" id="64517"/>
    <lineage>
        <taxon>Eukaryota</taxon>
        <taxon>Fungi</taxon>
        <taxon>Fungi incertae sedis</taxon>
        <taxon>Chytridiomycota</taxon>
        <taxon>Chytridiomycota incertae sedis</taxon>
        <taxon>Chytridiomycetes</taxon>
        <taxon>Rhizophlyctidales</taxon>
        <taxon>Rhizophlyctidaceae</taxon>
        <taxon>Rhizophlyctis</taxon>
    </lineage>
</organism>
<dbReference type="GO" id="GO:0005783">
    <property type="term" value="C:endoplasmic reticulum"/>
    <property type="evidence" value="ECO:0007669"/>
    <property type="project" value="TreeGrafter"/>
</dbReference>
<proteinExistence type="predicted"/>
<dbReference type="Proteomes" id="UP001212841">
    <property type="component" value="Unassembled WGS sequence"/>
</dbReference>
<dbReference type="GO" id="GO:0043812">
    <property type="term" value="F:phosphatidylinositol-4-phosphate phosphatase activity"/>
    <property type="evidence" value="ECO:0007669"/>
    <property type="project" value="TreeGrafter"/>
</dbReference>
<accession>A0AAD5SGX0</accession>
<dbReference type="EMBL" id="JADGJD010000139">
    <property type="protein sequence ID" value="KAJ3054407.1"/>
    <property type="molecule type" value="Genomic_DNA"/>
</dbReference>
<name>A0AAD5SGX0_9FUNG</name>
<dbReference type="GO" id="GO:0046856">
    <property type="term" value="P:phosphatidylinositol dephosphorylation"/>
    <property type="evidence" value="ECO:0007669"/>
    <property type="project" value="TreeGrafter"/>
</dbReference>
<keyword evidence="1" id="KW-1133">Transmembrane helix</keyword>
<keyword evidence="1" id="KW-0812">Transmembrane</keyword>
<keyword evidence="4" id="KW-1185">Reference proteome</keyword>
<feature type="domain" description="SAC" evidence="2">
    <location>
        <begin position="124"/>
        <end position="458"/>
    </location>
</feature>
<feature type="transmembrane region" description="Helical" evidence="1">
    <location>
        <begin position="560"/>
        <end position="578"/>
    </location>
</feature>
<gene>
    <name evidence="3" type="primary">SACM1L</name>
    <name evidence="3" type="ORF">HK097_001878</name>
</gene>
<reference evidence="3" key="1">
    <citation type="submission" date="2020-05" db="EMBL/GenBank/DDBJ databases">
        <title>Phylogenomic resolution of chytrid fungi.</title>
        <authorList>
            <person name="Stajich J.E."/>
            <person name="Amses K."/>
            <person name="Simmons R."/>
            <person name="Seto K."/>
            <person name="Myers J."/>
            <person name="Bonds A."/>
            <person name="Quandt C.A."/>
            <person name="Barry K."/>
            <person name="Liu P."/>
            <person name="Grigoriev I."/>
            <person name="Longcore J.E."/>
            <person name="James T.Y."/>
        </authorList>
    </citation>
    <scope>NUCLEOTIDE SEQUENCE</scope>
    <source>
        <strain evidence="3">JEL0318</strain>
    </source>
</reference>
<keyword evidence="1" id="KW-0472">Membrane</keyword>
<feature type="transmembrane region" description="Helical" evidence="1">
    <location>
        <begin position="529"/>
        <end position="548"/>
    </location>
</feature>
<evidence type="ECO:0000313" key="3">
    <source>
        <dbReference type="EMBL" id="KAJ3054407.1"/>
    </source>
</evidence>
<protein>
    <submittedName>
        <fullName evidence="3">Phosphatidylinositide phosphatase SAC1</fullName>
    </submittedName>
</protein>
<comment type="caution">
    <text evidence="3">The sequence shown here is derived from an EMBL/GenBank/DDBJ whole genome shotgun (WGS) entry which is preliminary data.</text>
</comment>
<evidence type="ECO:0000256" key="1">
    <source>
        <dbReference type="SAM" id="Phobius"/>
    </source>
</evidence>
<dbReference type="PANTHER" id="PTHR45662">
    <property type="entry name" value="PHOSPHATIDYLINOSITIDE PHOSPHATASE SAC1"/>
    <property type="match status" value="1"/>
</dbReference>
<dbReference type="Pfam" id="PF02383">
    <property type="entry name" value="Syja_N"/>
    <property type="match status" value="1"/>
</dbReference>
<dbReference type="AlphaFoldDB" id="A0AAD5SGX0"/>
<evidence type="ECO:0000259" key="2">
    <source>
        <dbReference type="PROSITE" id="PS50275"/>
    </source>
</evidence>
<dbReference type="InterPro" id="IPR002013">
    <property type="entry name" value="SAC_dom"/>
</dbReference>
<sequence length="636" mass="72351">MVYDALHLYISNDAFTFEPIYADPSTKRETLVISRDTGLITLNAPQTANPNRQEEVITVLGIIGLIHLNAGDHIAVITHRYKVGKLGGKDVYKIVGHRVVPVRKSRLHLSEQQMKDDDGYMKMLNQLLGSGFFYFSYDYDLTNSLQRQSERGEVDNKPIWQQSDERFFWNRHMQKKLIEHTTQKNMDMSNFILPIMCGFIQIKHDIINEKSFTYALVSRRSVYRAGTRYHSRGIDDQGNVSNFVETESIVYLDDANIKAAYVQTRGSIPLYWKQVVNARYQPKLVVEAHEKTAESFRKHFDDQIGRYGNQVVVNLINTKGYELPVGQEFARQIKNLNDSRIHYVHFDFHKECKNMRWDRISVLIDQIQDDLDAQGYLLLDGKTAKRKQSSVVRTNCMDCLDRTNVVQSVLARRVLNIQLKEIGVLRADQKVEDTDKFEGMFKHLWADNADAISQQYSGTGALKTDYTRTGKRTRAGAFQDLQNSIIRYVKNNYLDGARQDAFDLFLGNYLVDPTTASPYKPVAKPAHTFLLPIAIVLCVMMINFTILVPPQSATAKYLEIAFWIGVIGVILRVMLQWGTDYVDLPKLSGSPAAAVEFEVAKGDVGGVGRTAGRKGDAIQMTELGNIVHPEGDRKND</sequence>
<dbReference type="PROSITE" id="PS50275">
    <property type="entry name" value="SAC"/>
    <property type="match status" value="1"/>
</dbReference>